<dbReference type="Proteomes" id="UP001157440">
    <property type="component" value="Unassembled WGS sequence"/>
</dbReference>
<name>A0AA37TF05_9HYPH</name>
<gene>
    <name evidence="1" type="ORF">GCM10007890_41530</name>
</gene>
<evidence type="ECO:0000313" key="1">
    <source>
        <dbReference type="EMBL" id="GLS72140.1"/>
    </source>
</evidence>
<evidence type="ECO:0000313" key="2">
    <source>
        <dbReference type="Proteomes" id="UP001157440"/>
    </source>
</evidence>
<reference evidence="2" key="1">
    <citation type="journal article" date="2019" name="Int. J. Syst. Evol. Microbiol.">
        <title>The Global Catalogue of Microorganisms (GCM) 10K type strain sequencing project: providing services to taxonomists for standard genome sequencing and annotation.</title>
        <authorList>
            <consortium name="The Broad Institute Genomics Platform"/>
            <consortium name="The Broad Institute Genome Sequencing Center for Infectious Disease"/>
            <person name="Wu L."/>
            <person name="Ma J."/>
        </authorList>
    </citation>
    <scope>NUCLEOTIDE SEQUENCE [LARGE SCALE GENOMIC DNA]</scope>
    <source>
        <strain evidence="2">NBRC 103632</strain>
    </source>
</reference>
<sequence length="75" mass="8179">MEIRLREAEMIALAYHRAARGDAWHALVTAVADALVDLAEAERCIARQGQLISHGYARGRTGAFEAARPPGPERP</sequence>
<keyword evidence="2" id="KW-1185">Reference proteome</keyword>
<comment type="caution">
    <text evidence="1">The sequence shown here is derived from an EMBL/GenBank/DDBJ whole genome shotgun (WGS) entry which is preliminary data.</text>
</comment>
<organism evidence="1 2">
    <name type="scientific">Methylobacterium tardum</name>
    <dbReference type="NCBI Taxonomy" id="374432"/>
    <lineage>
        <taxon>Bacteria</taxon>
        <taxon>Pseudomonadati</taxon>
        <taxon>Pseudomonadota</taxon>
        <taxon>Alphaproteobacteria</taxon>
        <taxon>Hyphomicrobiales</taxon>
        <taxon>Methylobacteriaceae</taxon>
        <taxon>Methylobacterium</taxon>
    </lineage>
</organism>
<accession>A0AA37TF05</accession>
<dbReference type="EMBL" id="BSPL01000020">
    <property type="protein sequence ID" value="GLS72140.1"/>
    <property type="molecule type" value="Genomic_DNA"/>
</dbReference>
<protein>
    <submittedName>
        <fullName evidence="1">Uncharacterized protein</fullName>
    </submittedName>
</protein>
<dbReference type="AlphaFoldDB" id="A0AA37TF05"/>
<proteinExistence type="predicted"/>